<evidence type="ECO:0000256" key="2">
    <source>
        <dbReference type="ARBA" id="ARBA00006236"/>
    </source>
</evidence>
<feature type="transmembrane region" description="Helical" evidence="8">
    <location>
        <begin position="101"/>
        <end position="118"/>
    </location>
</feature>
<dbReference type="SUPFAM" id="SSF103473">
    <property type="entry name" value="MFS general substrate transporter"/>
    <property type="match status" value="1"/>
</dbReference>
<feature type="transmembrane region" description="Helical" evidence="8">
    <location>
        <begin position="210"/>
        <end position="229"/>
    </location>
</feature>
<keyword evidence="4" id="KW-1003">Cell membrane</keyword>
<dbReference type="Gene3D" id="1.20.1720.10">
    <property type="entry name" value="Multidrug resistance protein D"/>
    <property type="match status" value="1"/>
</dbReference>
<dbReference type="InterPro" id="IPR036259">
    <property type="entry name" value="MFS_trans_sf"/>
</dbReference>
<comment type="subcellular location">
    <subcellularLocation>
        <location evidence="8">Cell inner membrane</location>
        <topology evidence="8">Multi-pass membrane protein</topology>
    </subcellularLocation>
    <subcellularLocation>
        <location evidence="1">Cell membrane</location>
        <topology evidence="1">Multi-pass membrane protein</topology>
    </subcellularLocation>
</comment>
<dbReference type="Proteomes" id="UP000571950">
    <property type="component" value="Unassembled WGS sequence"/>
</dbReference>
<keyword evidence="7 8" id="KW-0472">Membrane</keyword>
<evidence type="ECO:0000256" key="4">
    <source>
        <dbReference type="ARBA" id="ARBA00022475"/>
    </source>
</evidence>
<organism evidence="10 11">
    <name type="scientific">Sphingobium jiangsuense</name>
    <dbReference type="NCBI Taxonomy" id="870476"/>
    <lineage>
        <taxon>Bacteria</taxon>
        <taxon>Pseudomonadati</taxon>
        <taxon>Pseudomonadota</taxon>
        <taxon>Alphaproteobacteria</taxon>
        <taxon>Sphingomonadales</taxon>
        <taxon>Sphingomonadaceae</taxon>
        <taxon>Sphingobium</taxon>
    </lineage>
</organism>
<reference evidence="10 11" key="1">
    <citation type="submission" date="2020-08" db="EMBL/GenBank/DDBJ databases">
        <title>Genomic Encyclopedia of Type Strains, Phase IV (KMG-IV): sequencing the most valuable type-strain genomes for metagenomic binning, comparative biology and taxonomic classification.</title>
        <authorList>
            <person name="Goeker M."/>
        </authorList>
    </citation>
    <scope>NUCLEOTIDE SEQUENCE [LARGE SCALE GENOMIC DNA]</scope>
    <source>
        <strain evidence="10 11">DSM 26189</strain>
    </source>
</reference>
<dbReference type="GO" id="GO:0005886">
    <property type="term" value="C:plasma membrane"/>
    <property type="evidence" value="ECO:0007669"/>
    <property type="project" value="UniProtKB-SubCell"/>
</dbReference>
<keyword evidence="3 8" id="KW-0813">Transport</keyword>
<evidence type="ECO:0000256" key="1">
    <source>
        <dbReference type="ARBA" id="ARBA00004651"/>
    </source>
</evidence>
<evidence type="ECO:0000313" key="11">
    <source>
        <dbReference type="Proteomes" id="UP000571950"/>
    </source>
</evidence>
<dbReference type="AlphaFoldDB" id="A0A7W6BRC6"/>
<dbReference type="CDD" id="cd17320">
    <property type="entry name" value="MFS_MdfA_MDR_like"/>
    <property type="match status" value="1"/>
</dbReference>
<name>A0A7W6BRC6_9SPHN</name>
<feature type="domain" description="Major facilitator superfamily (MFS) profile" evidence="9">
    <location>
        <begin position="6"/>
        <end position="390"/>
    </location>
</feature>
<proteinExistence type="inferred from homology"/>
<feature type="transmembrane region" description="Helical" evidence="8">
    <location>
        <begin position="42"/>
        <end position="60"/>
    </location>
</feature>
<keyword evidence="6 8" id="KW-1133">Transmembrane helix</keyword>
<gene>
    <name evidence="10" type="ORF">GGR43_003097</name>
</gene>
<accession>A0A7W6BRC6</accession>
<keyword evidence="8" id="KW-0997">Cell inner membrane</keyword>
<dbReference type="InterPro" id="IPR005829">
    <property type="entry name" value="Sugar_transporter_CS"/>
</dbReference>
<dbReference type="PROSITE" id="PS00216">
    <property type="entry name" value="SUGAR_TRANSPORT_1"/>
    <property type="match status" value="1"/>
</dbReference>
<evidence type="ECO:0000313" key="10">
    <source>
        <dbReference type="EMBL" id="MBB3927368.1"/>
    </source>
</evidence>
<dbReference type="PANTHER" id="PTHR43124">
    <property type="entry name" value="PURINE EFFLUX PUMP PBUE"/>
    <property type="match status" value="1"/>
</dbReference>
<evidence type="ECO:0000256" key="8">
    <source>
        <dbReference type="RuleBase" id="RU365088"/>
    </source>
</evidence>
<evidence type="ECO:0000256" key="3">
    <source>
        <dbReference type="ARBA" id="ARBA00022448"/>
    </source>
</evidence>
<dbReference type="GO" id="GO:0042910">
    <property type="term" value="F:xenobiotic transmembrane transporter activity"/>
    <property type="evidence" value="ECO:0007669"/>
    <property type="project" value="InterPro"/>
</dbReference>
<feature type="transmembrane region" description="Helical" evidence="8">
    <location>
        <begin position="241"/>
        <end position="263"/>
    </location>
</feature>
<comment type="caution">
    <text evidence="10">The sequence shown here is derived from an EMBL/GenBank/DDBJ whole genome shotgun (WGS) entry which is preliminary data.</text>
</comment>
<feature type="transmembrane region" description="Helical" evidence="8">
    <location>
        <begin position="72"/>
        <end position="95"/>
    </location>
</feature>
<feature type="transmembrane region" description="Helical" evidence="8">
    <location>
        <begin position="130"/>
        <end position="154"/>
    </location>
</feature>
<feature type="transmembrane region" description="Helical" evidence="8">
    <location>
        <begin position="160"/>
        <end position="180"/>
    </location>
</feature>
<comment type="caution">
    <text evidence="8">Lacks conserved residue(s) required for the propagation of feature annotation.</text>
</comment>
<dbReference type="EMBL" id="JACIDT010000011">
    <property type="protein sequence ID" value="MBB3927368.1"/>
    <property type="molecule type" value="Genomic_DNA"/>
</dbReference>
<evidence type="ECO:0000259" key="9">
    <source>
        <dbReference type="PROSITE" id="PS50850"/>
    </source>
</evidence>
<comment type="similarity">
    <text evidence="2 8">Belongs to the major facilitator superfamily. Bcr/CmlA family.</text>
</comment>
<feature type="transmembrane region" description="Helical" evidence="8">
    <location>
        <begin position="284"/>
        <end position="317"/>
    </location>
</feature>
<dbReference type="InterPro" id="IPR011701">
    <property type="entry name" value="MFS"/>
</dbReference>
<dbReference type="InterPro" id="IPR004812">
    <property type="entry name" value="Efflux_drug-R_Bcr/CmlA"/>
</dbReference>
<dbReference type="PROSITE" id="PS50850">
    <property type="entry name" value="MFS"/>
    <property type="match status" value="1"/>
</dbReference>
<dbReference type="NCBIfam" id="TIGR00710">
    <property type="entry name" value="efflux_Bcr_CflA"/>
    <property type="match status" value="1"/>
</dbReference>
<feature type="transmembrane region" description="Helical" evidence="8">
    <location>
        <begin position="368"/>
        <end position="388"/>
    </location>
</feature>
<keyword evidence="11" id="KW-1185">Reference proteome</keyword>
<evidence type="ECO:0000256" key="5">
    <source>
        <dbReference type="ARBA" id="ARBA00022692"/>
    </source>
</evidence>
<dbReference type="Pfam" id="PF07690">
    <property type="entry name" value="MFS_1"/>
    <property type="match status" value="1"/>
</dbReference>
<dbReference type="GO" id="GO:1990961">
    <property type="term" value="P:xenobiotic detoxification by transmembrane export across the plasma membrane"/>
    <property type="evidence" value="ECO:0007669"/>
    <property type="project" value="InterPro"/>
</dbReference>
<sequence length="397" mass="41158">MLTRKEIILLATFGAIAPLAIDMYLPAMPALAANLGISARLAGQSVSVFLIGIAAGQLVTGPLSDRLGRRPMILSGLALFTLASLVAAMATAFPVLLAARLFQALGACAVMVSGRAVVRDRLDARESARLFSLLALIGGMAPVLAPMIGAGIIQFGEWRLIFLVMAAFSLLTLLFAFPVLTESRSAATAANARFEHPFRSYVALLRNRQLLGYLATAACNSAAFFTYVANSATVLIDGYGMTPRAFSILFAANSVGLVCANQINRRLLRTRMPAQVLRLSARNALVFASALLLFAATGAGGLPVLVGLLFLVVASIAPVQANTMAGGLGVDPLRSGSTAALFGATTFTAGAIASWIAGLAYRGDGGGLAVVVAFCLVGSALATFRLVAREPDPQPAE</sequence>
<dbReference type="RefSeq" id="WP_188072865.1">
    <property type="nucleotide sequence ID" value="NZ_BSPS01000034.1"/>
</dbReference>
<dbReference type="InterPro" id="IPR020846">
    <property type="entry name" value="MFS_dom"/>
</dbReference>
<protein>
    <recommendedName>
        <fullName evidence="8">Bcr/CflA family efflux transporter</fullName>
    </recommendedName>
</protein>
<evidence type="ECO:0000256" key="7">
    <source>
        <dbReference type="ARBA" id="ARBA00023136"/>
    </source>
</evidence>
<evidence type="ECO:0000256" key="6">
    <source>
        <dbReference type="ARBA" id="ARBA00022989"/>
    </source>
</evidence>
<feature type="transmembrane region" description="Helical" evidence="8">
    <location>
        <begin position="337"/>
        <end position="361"/>
    </location>
</feature>
<dbReference type="InterPro" id="IPR050189">
    <property type="entry name" value="MFS_Efflux_Transporters"/>
</dbReference>
<keyword evidence="5 8" id="KW-0812">Transmembrane</keyword>
<dbReference type="PANTHER" id="PTHR43124:SF3">
    <property type="entry name" value="CHLORAMPHENICOL EFFLUX PUMP RV0191"/>
    <property type="match status" value="1"/>
</dbReference>